<dbReference type="Gene3D" id="1.50.10.10">
    <property type="match status" value="1"/>
</dbReference>
<dbReference type="FunFam" id="1.50.10.10:FF:000037">
    <property type="entry name" value="alpha-1,2-Mannosidase"/>
    <property type="match status" value="1"/>
</dbReference>
<sequence>MAIGKRRWILVAPLLLVMAALWHGWESSAWNLPRRPSTSGASRVEPPDDDFTWRRAKPHYPVTSSLRPLPTAGVDALPGVQGQVHFAAESPERKQLRLQRRDAIKDAFTKSWTAYKEHAWLRDEVTPVTGGQKDTFGGWGATLIDSLDTLWIMDMKADFESAVDAAHRDISFATTQAPTINVFETTIRFLGGLLSAYDLSGDARLLSKARDVGDLLYAAFDTPNHLPVARWNLHAAARGEPQAAQSDTLLAEVGSLGLEFTRLSLVTGDARYHDAVQRIGELLADAQATTKVPGLWPILVNAADEDFDAGDDYALGGMADSAYEYLPKMAALLGQQEGIYADMYARSMEASWEHLFFRPMTPTDEDILFPGVLHASVSGDGVSTSLETSAGHLICFTGGMLALGGRLLANATHLDWADKLTRGCLWAYESLSTGVMPETFHLTACPDPSSSCAWDESRWHAAVRNKQPLNDAQATIKEQRLPPGFTHITDARYILRPEAIESVFLMYRTTGDPRWQDRAWALWTAIDALTSTPLANSAVWDVNPPAGEAPGKADSMESFWLGETLKYFYLIFSEPGLVSLDEWVFNTEAHPFKRLREGR</sequence>
<keyword evidence="7" id="KW-0479">Metal-binding</keyword>
<evidence type="ECO:0000256" key="6">
    <source>
        <dbReference type="PIRSR" id="PIRSR601382-1"/>
    </source>
</evidence>
<evidence type="ECO:0000256" key="8">
    <source>
        <dbReference type="PIRSR" id="PIRSR601382-3"/>
    </source>
</evidence>
<keyword evidence="5 8" id="KW-1015">Disulfide bond</keyword>
<dbReference type="PRINTS" id="PR00747">
    <property type="entry name" value="GLYHDRLASE47"/>
</dbReference>
<feature type="disulfide bond" evidence="8">
    <location>
        <begin position="395"/>
        <end position="424"/>
    </location>
</feature>
<keyword evidence="12" id="KW-1185">Reference proteome</keyword>
<dbReference type="OrthoDB" id="8118055at2759"/>
<reference evidence="11 12" key="1">
    <citation type="submission" date="2017-08" db="EMBL/GenBank/DDBJ databases">
        <title>Harnessing the power of phylogenomics to disentangle the directionality and signatures of interkingdom host jumping in the parasitic fungal genus Tolypocladium.</title>
        <authorList>
            <person name="Quandt C.A."/>
            <person name="Patterson W."/>
            <person name="Spatafora J.W."/>
        </authorList>
    </citation>
    <scope>NUCLEOTIDE SEQUENCE [LARGE SCALE GENOMIC DNA]</scope>
    <source>
        <strain evidence="11 12">CBS 113982</strain>
    </source>
</reference>
<feature type="signal peptide" evidence="10">
    <location>
        <begin position="1"/>
        <end position="24"/>
    </location>
</feature>
<feature type="binding site" evidence="7">
    <location>
        <position position="587"/>
    </location>
    <ligand>
        <name>Ca(2+)</name>
        <dbReference type="ChEBI" id="CHEBI:29108"/>
    </ligand>
</feature>
<dbReference type="InterPro" id="IPR012341">
    <property type="entry name" value="6hp_glycosidase-like_sf"/>
</dbReference>
<evidence type="ECO:0000256" key="3">
    <source>
        <dbReference type="ARBA" id="ARBA00007658"/>
    </source>
</evidence>
<evidence type="ECO:0000313" key="11">
    <source>
        <dbReference type="EMBL" id="PNY25000.1"/>
    </source>
</evidence>
<name>A0A2K3QBS3_9HYPO</name>
<feature type="active site" description="Proton donor" evidence="6">
    <location>
        <position position="184"/>
    </location>
</feature>
<dbReference type="GO" id="GO:0005783">
    <property type="term" value="C:endoplasmic reticulum"/>
    <property type="evidence" value="ECO:0007669"/>
    <property type="project" value="TreeGrafter"/>
</dbReference>
<feature type="active site" evidence="6">
    <location>
        <position position="498"/>
    </location>
</feature>
<keyword evidence="10" id="KW-0732">Signal</keyword>
<keyword evidence="4 9" id="KW-0378">Hydrolase</keyword>
<feature type="chain" id="PRO_5014398614" description="alpha-1,2-Mannosidase" evidence="10">
    <location>
        <begin position="25"/>
        <end position="599"/>
    </location>
</feature>
<dbReference type="GO" id="GO:0004571">
    <property type="term" value="F:mannosyl-oligosaccharide 1,2-alpha-mannosidase activity"/>
    <property type="evidence" value="ECO:0007669"/>
    <property type="project" value="InterPro"/>
</dbReference>
<dbReference type="GO" id="GO:0005509">
    <property type="term" value="F:calcium ion binding"/>
    <property type="evidence" value="ECO:0007669"/>
    <property type="project" value="InterPro"/>
</dbReference>
<proteinExistence type="inferred from homology"/>
<dbReference type="Pfam" id="PF01532">
    <property type="entry name" value="Glyco_hydro_47"/>
    <property type="match status" value="1"/>
</dbReference>
<keyword evidence="9" id="KW-0326">Glycosidase</keyword>
<dbReference type="AlphaFoldDB" id="A0A2K3QBS3"/>
<comment type="caution">
    <text evidence="11">The sequence shown here is derived from an EMBL/GenBank/DDBJ whole genome shotgun (WGS) entry which is preliminary data.</text>
</comment>
<feature type="active site" description="Proton donor" evidence="6">
    <location>
        <position position="438"/>
    </location>
</feature>
<accession>A0A2K3QBS3</accession>
<dbReference type="EMBL" id="NRSZ01000822">
    <property type="protein sequence ID" value="PNY25000.1"/>
    <property type="molecule type" value="Genomic_DNA"/>
</dbReference>
<comment type="similarity">
    <text evidence="3 9">Belongs to the glycosyl hydrolase 47 family.</text>
</comment>
<protein>
    <recommendedName>
        <fullName evidence="9">alpha-1,2-Mannosidase</fullName>
        <ecNumber evidence="9">3.2.1.-</ecNumber>
    </recommendedName>
</protein>
<organism evidence="11 12">
    <name type="scientific">Tolypocladium capitatum</name>
    <dbReference type="NCBI Taxonomy" id="45235"/>
    <lineage>
        <taxon>Eukaryota</taxon>
        <taxon>Fungi</taxon>
        <taxon>Dikarya</taxon>
        <taxon>Ascomycota</taxon>
        <taxon>Pezizomycotina</taxon>
        <taxon>Sordariomycetes</taxon>
        <taxon>Hypocreomycetidae</taxon>
        <taxon>Hypocreales</taxon>
        <taxon>Ophiocordycipitaceae</taxon>
        <taxon>Tolypocladium</taxon>
    </lineage>
</organism>
<dbReference type="GO" id="GO:0016020">
    <property type="term" value="C:membrane"/>
    <property type="evidence" value="ECO:0007669"/>
    <property type="project" value="InterPro"/>
</dbReference>
<evidence type="ECO:0000256" key="4">
    <source>
        <dbReference type="ARBA" id="ARBA00022801"/>
    </source>
</evidence>
<keyword evidence="7" id="KW-0106">Calcium</keyword>
<comment type="pathway">
    <text evidence="2">Protein modification; protein glycosylation.</text>
</comment>
<dbReference type="Proteomes" id="UP000236621">
    <property type="component" value="Unassembled WGS sequence"/>
</dbReference>
<evidence type="ECO:0000256" key="9">
    <source>
        <dbReference type="RuleBase" id="RU361193"/>
    </source>
</evidence>
<dbReference type="GO" id="GO:0036503">
    <property type="term" value="P:ERAD pathway"/>
    <property type="evidence" value="ECO:0007669"/>
    <property type="project" value="UniProtKB-ARBA"/>
</dbReference>
<dbReference type="PANTHER" id="PTHR11742:SF89">
    <property type="entry name" value="ALPHA-1,2-MANNOSIDASE"/>
    <property type="match status" value="1"/>
</dbReference>
<dbReference type="EC" id="3.2.1.-" evidence="9"/>
<gene>
    <name evidence="11" type="ORF">TCAP_05082</name>
</gene>
<comment type="cofactor">
    <cofactor evidence="1 7">
        <name>Ca(2+)</name>
        <dbReference type="ChEBI" id="CHEBI:29108"/>
    </cofactor>
</comment>
<evidence type="ECO:0000256" key="7">
    <source>
        <dbReference type="PIRSR" id="PIRSR601382-2"/>
    </source>
</evidence>
<dbReference type="InterPro" id="IPR036026">
    <property type="entry name" value="Seven-hairpin_glycosidases"/>
</dbReference>
<evidence type="ECO:0000256" key="5">
    <source>
        <dbReference type="ARBA" id="ARBA00023157"/>
    </source>
</evidence>
<dbReference type="InterPro" id="IPR050749">
    <property type="entry name" value="Glycosyl_Hydrolase_47"/>
</dbReference>
<feature type="active site" evidence="6">
    <location>
        <position position="320"/>
    </location>
</feature>
<dbReference type="SUPFAM" id="SSF48225">
    <property type="entry name" value="Seven-hairpin glycosidases"/>
    <property type="match status" value="1"/>
</dbReference>
<evidence type="ECO:0000313" key="12">
    <source>
        <dbReference type="Proteomes" id="UP000236621"/>
    </source>
</evidence>
<evidence type="ECO:0000256" key="2">
    <source>
        <dbReference type="ARBA" id="ARBA00004922"/>
    </source>
</evidence>
<dbReference type="STRING" id="45235.A0A2K3QBS3"/>
<dbReference type="UniPathway" id="UPA00378"/>
<dbReference type="PANTHER" id="PTHR11742">
    <property type="entry name" value="MANNOSYL-OLIGOSACCHARIDE ALPHA-1,2-MANNOSIDASE-RELATED"/>
    <property type="match status" value="1"/>
</dbReference>
<dbReference type="GO" id="GO:0005975">
    <property type="term" value="P:carbohydrate metabolic process"/>
    <property type="evidence" value="ECO:0007669"/>
    <property type="project" value="InterPro"/>
</dbReference>
<dbReference type="InterPro" id="IPR001382">
    <property type="entry name" value="Glyco_hydro_47"/>
</dbReference>
<evidence type="ECO:0000256" key="10">
    <source>
        <dbReference type="SAM" id="SignalP"/>
    </source>
</evidence>
<evidence type="ECO:0000256" key="1">
    <source>
        <dbReference type="ARBA" id="ARBA00001913"/>
    </source>
</evidence>